<dbReference type="InterPro" id="IPR011989">
    <property type="entry name" value="ARM-like"/>
</dbReference>
<protein>
    <submittedName>
        <fullName evidence="2">Uncharacterized protein</fullName>
    </submittedName>
</protein>
<dbReference type="AlphaFoldDB" id="A0A7R9ZG84"/>
<feature type="region of interest" description="Disordered" evidence="1">
    <location>
        <begin position="559"/>
        <end position="579"/>
    </location>
</feature>
<feature type="region of interest" description="Disordered" evidence="1">
    <location>
        <begin position="411"/>
        <end position="516"/>
    </location>
</feature>
<dbReference type="Gene3D" id="1.25.10.10">
    <property type="entry name" value="Leucine-rich Repeat Variant"/>
    <property type="match status" value="1"/>
</dbReference>
<dbReference type="SUPFAM" id="SSF48371">
    <property type="entry name" value="ARM repeat"/>
    <property type="match status" value="1"/>
</dbReference>
<dbReference type="EMBL" id="HBED01040314">
    <property type="protein sequence ID" value="CAD8321876.1"/>
    <property type="molecule type" value="Transcribed_RNA"/>
</dbReference>
<sequence length="1115" mass="121225">MVLRTRPTGQSLTAPGGPASQVSLQRISNVKKIITALQKALTAEERHKALRAAMIAFDHSVEKFHDEALIKYSAADVLWIKFGFIATLTRDETSINRPYGRSGSTADEVCVMLQLITMIYQRCSIDALTRSFERVGGITLALLSPVIQKAHDKDHSKMMEPLVGAPEATNERIRALSAEYTMERASASLSLLMAILSRIGDESTQRLVANHQLLHSLVQVCLLGKDSFLSHGSGDRTSLTSLEAIPIPSETSLMILLHLALSRFPGISTLVASFPDVLFCFGYALLTHKEDKSALDERRYPRRERLDGSRSEEPGGAAVSVRIAVQKLLSLHTVSRPHSHVQQGSDAVFATCGQEHILQHYHSTPGKRKREPTDIQANTPEAKEPTLEPHQLHKTSAAHAQIAIECDQKANAPQHSLAPEALKATAGKRKRGRPRKSEDFAEKQTTLLGRAPRDNLPPPQREQQQRPGTSLAAPAQKHSIQQSHEELQKENFPGMTTVAEKGENKSCTSAGSSRGERGLQPLAVVCNEDTYKLSDSALRVDADEGDHRGNEEKTTVLVTDDERQTNNSTESDEDGSFWLRDCGNDPRQAIVTELGEMVKRTARALQSDSSDGNSTEFLVNEDAPAALAIVHACLDILCQEQASMAQVHKNTMLLQGSGLDDSLAFLLSSSAWVFHDGTEQSILVESSLVTESTYPTHDSKATIQSVVQILPLVLKALRKIGRTVSTSSAQKIVEGAGYLLDDCLQHIGSLLPASAVESSKRTPTHKLTSSVLCLFSIVKEVCSVLDTITSSPRDVNDDSADITRRYLITNVPGLLPTLARVAEGGYAILPSMDQSLGILEATKLARMHAIATLASLSFVDDTDARIAFARTPRVILLMSETALLANVEASPAGRGDADDQAARDEAETICEQNVGCMLEYSKCGVTTVPLSILEGAAACLRNCSEVDIEGSLCLSSRKQLVQALVTMISDKCGATSEEFSIKLRRFSAEAILNFSSVPSNIYTFSKLGGQEMFDRLSRLVCYDPDRRTRLCASNALSCLASDDVIAESIAKNFSTICSIAQAASSPDEIVGSIASDALQKVLQYVTGTDVRQIMCQIATQKIERPMWKVSHVLMV</sequence>
<proteinExistence type="predicted"/>
<evidence type="ECO:0000256" key="1">
    <source>
        <dbReference type="SAM" id="MobiDB-lite"/>
    </source>
</evidence>
<accession>A0A7R9ZG84</accession>
<organism evidence="2">
    <name type="scientific">Pseudictyota dubia</name>
    <dbReference type="NCBI Taxonomy" id="2749911"/>
    <lineage>
        <taxon>Eukaryota</taxon>
        <taxon>Sar</taxon>
        <taxon>Stramenopiles</taxon>
        <taxon>Ochrophyta</taxon>
        <taxon>Bacillariophyta</taxon>
        <taxon>Mediophyceae</taxon>
        <taxon>Biddulphiophycidae</taxon>
        <taxon>Eupodiscales</taxon>
        <taxon>Odontellaceae</taxon>
        <taxon>Pseudictyota</taxon>
    </lineage>
</organism>
<dbReference type="InterPro" id="IPR016024">
    <property type="entry name" value="ARM-type_fold"/>
</dbReference>
<reference evidence="2" key="1">
    <citation type="submission" date="2021-01" db="EMBL/GenBank/DDBJ databases">
        <authorList>
            <person name="Corre E."/>
            <person name="Pelletier E."/>
            <person name="Niang G."/>
            <person name="Scheremetjew M."/>
            <person name="Finn R."/>
            <person name="Kale V."/>
            <person name="Holt S."/>
            <person name="Cochrane G."/>
            <person name="Meng A."/>
            <person name="Brown T."/>
            <person name="Cohen L."/>
        </authorList>
    </citation>
    <scope>NUCLEOTIDE SEQUENCE</scope>
    <source>
        <strain evidence="2">CCMP147</strain>
    </source>
</reference>
<feature type="region of interest" description="Disordered" evidence="1">
    <location>
        <begin position="294"/>
        <end position="317"/>
    </location>
</feature>
<evidence type="ECO:0000313" key="2">
    <source>
        <dbReference type="EMBL" id="CAD8321876.1"/>
    </source>
</evidence>
<name>A0A7R9ZG84_9STRA</name>
<gene>
    <name evidence="2" type="ORF">TDUB1175_LOCUS20292</name>
</gene>
<feature type="compositionally biased region" description="Basic and acidic residues" evidence="1">
    <location>
        <begin position="294"/>
        <end position="313"/>
    </location>
</feature>